<name>A0A834UGZ2_VESPE</name>
<accession>A0A834UGZ2</accession>
<evidence type="ECO:0000313" key="2">
    <source>
        <dbReference type="Proteomes" id="UP000600918"/>
    </source>
</evidence>
<gene>
    <name evidence="1" type="ORF">H0235_000993</name>
</gene>
<reference evidence="1" key="1">
    <citation type="journal article" date="2020" name="G3 (Bethesda)">
        <title>High-Quality Assemblies for Three Invasive Social Wasps from the &lt;i&gt;Vespula&lt;/i&gt; Genus.</title>
        <authorList>
            <person name="Harrop T.W.R."/>
            <person name="Guhlin J."/>
            <person name="McLaughlin G.M."/>
            <person name="Permina E."/>
            <person name="Stockwell P."/>
            <person name="Gilligan J."/>
            <person name="Le Lec M.F."/>
            <person name="Gruber M.A.M."/>
            <person name="Quinn O."/>
            <person name="Lovegrove M."/>
            <person name="Duncan E.J."/>
            <person name="Remnant E.J."/>
            <person name="Van Eeckhoven J."/>
            <person name="Graham B."/>
            <person name="Knapp R.A."/>
            <person name="Langford K.W."/>
            <person name="Kronenberg Z."/>
            <person name="Press M.O."/>
            <person name="Eacker S.M."/>
            <person name="Wilson-Rankin E.E."/>
            <person name="Purcell J."/>
            <person name="Lester P.J."/>
            <person name="Dearden P.K."/>
        </authorList>
    </citation>
    <scope>NUCLEOTIDE SEQUENCE</scope>
    <source>
        <strain evidence="1">Volc-1</strain>
    </source>
</reference>
<dbReference type="AlphaFoldDB" id="A0A834UGZ2"/>
<organism evidence="1 2">
    <name type="scientific">Vespula pensylvanica</name>
    <name type="common">Western yellow jacket</name>
    <name type="synonym">Wasp</name>
    <dbReference type="NCBI Taxonomy" id="30213"/>
    <lineage>
        <taxon>Eukaryota</taxon>
        <taxon>Metazoa</taxon>
        <taxon>Ecdysozoa</taxon>
        <taxon>Arthropoda</taxon>
        <taxon>Hexapoda</taxon>
        <taxon>Insecta</taxon>
        <taxon>Pterygota</taxon>
        <taxon>Neoptera</taxon>
        <taxon>Endopterygota</taxon>
        <taxon>Hymenoptera</taxon>
        <taxon>Apocrita</taxon>
        <taxon>Aculeata</taxon>
        <taxon>Vespoidea</taxon>
        <taxon>Vespidae</taxon>
        <taxon>Vespinae</taxon>
        <taxon>Vespula</taxon>
    </lineage>
</organism>
<sequence length="152" mass="16962">MREYDKGWFIDVKRSAKVAKEGGVEGQEKRIQAACNLSSRCRPTILTVLLDIEMSLRREPLIPITMNLSNVKTQSSPECGLPKGRSFRVETASRDHKSLTLARVSAVVYLIGHLVAPSRRTSTEEPLLSEQKKNVSLSGLRSSETLKRLRIG</sequence>
<protein>
    <submittedName>
        <fullName evidence="1">Uncharacterized protein</fullName>
    </submittedName>
</protein>
<evidence type="ECO:0000313" key="1">
    <source>
        <dbReference type="EMBL" id="KAF7438602.1"/>
    </source>
</evidence>
<keyword evidence="2" id="KW-1185">Reference proteome</keyword>
<dbReference type="EMBL" id="JACSDY010000001">
    <property type="protein sequence ID" value="KAF7438602.1"/>
    <property type="molecule type" value="Genomic_DNA"/>
</dbReference>
<proteinExistence type="predicted"/>
<dbReference type="Proteomes" id="UP000600918">
    <property type="component" value="Unassembled WGS sequence"/>
</dbReference>
<comment type="caution">
    <text evidence="1">The sequence shown here is derived from an EMBL/GenBank/DDBJ whole genome shotgun (WGS) entry which is preliminary data.</text>
</comment>